<dbReference type="Proteomes" id="UP000005317">
    <property type="component" value="Unassembled WGS sequence"/>
</dbReference>
<protein>
    <recommendedName>
        <fullName evidence="1">VapC45 PIN like domain-containing protein</fullName>
    </recommendedName>
</protein>
<dbReference type="Pfam" id="PF18478">
    <property type="entry name" value="PIN_10"/>
    <property type="match status" value="1"/>
</dbReference>
<gene>
    <name evidence="2" type="ORF">Thini_1942</name>
</gene>
<dbReference type="OrthoDB" id="6956264at2"/>
<accession>A0A656HCB9</accession>
<dbReference type="AlphaFoldDB" id="A0A656HCB9"/>
<evidence type="ECO:0000259" key="1">
    <source>
        <dbReference type="Pfam" id="PF18478"/>
    </source>
</evidence>
<keyword evidence="3" id="KW-1185">Reference proteome</keyword>
<dbReference type="EMBL" id="JH651384">
    <property type="protein sequence ID" value="EIJ34518.1"/>
    <property type="molecule type" value="Genomic_DNA"/>
</dbReference>
<feature type="domain" description="VapC45 PIN like" evidence="1">
    <location>
        <begin position="1"/>
        <end position="83"/>
    </location>
</feature>
<dbReference type="InterPro" id="IPR041375">
    <property type="entry name" value="VapC45_PIN-like"/>
</dbReference>
<evidence type="ECO:0000313" key="2">
    <source>
        <dbReference type="EMBL" id="EIJ34518.1"/>
    </source>
</evidence>
<evidence type="ECO:0000313" key="3">
    <source>
        <dbReference type="Proteomes" id="UP000005317"/>
    </source>
</evidence>
<organism evidence="2 3">
    <name type="scientific">Thiothrix nivea (strain ATCC 35100 / DSM 5205 / JP2)</name>
    <dbReference type="NCBI Taxonomy" id="870187"/>
    <lineage>
        <taxon>Bacteria</taxon>
        <taxon>Pseudomonadati</taxon>
        <taxon>Pseudomonadota</taxon>
        <taxon>Gammaproteobacteria</taxon>
        <taxon>Thiotrichales</taxon>
        <taxon>Thiotrichaceae</taxon>
        <taxon>Thiothrix</taxon>
    </lineage>
</organism>
<reference evidence="3" key="1">
    <citation type="journal article" date="2011" name="Stand. Genomic Sci.">
        <title>Genome sequence of the filamentous, gliding Thiothrix nivea neotype strain (JP2(T)).</title>
        <authorList>
            <person name="Lapidus A."/>
            <person name="Nolan M."/>
            <person name="Lucas S."/>
            <person name="Glavina Del Rio T."/>
            <person name="Tice H."/>
            <person name="Cheng J.F."/>
            <person name="Tapia R."/>
            <person name="Han C."/>
            <person name="Goodwin L."/>
            <person name="Pitluck S."/>
            <person name="Liolios K."/>
            <person name="Pagani I."/>
            <person name="Ivanova N."/>
            <person name="Huntemann M."/>
            <person name="Mavromatis K."/>
            <person name="Mikhailova N."/>
            <person name="Pati A."/>
            <person name="Chen A."/>
            <person name="Palaniappan K."/>
            <person name="Land M."/>
            <person name="Brambilla E.M."/>
            <person name="Rohde M."/>
            <person name="Abt B."/>
            <person name="Verbarg S."/>
            <person name="Goker M."/>
            <person name="Bristow J."/>
            <person name="Eisen J.A."/>
            <person name="Markowitz V."/>
            <person name="Hugenholtz P."/>
            <person name="Kyrpides N.C."/>
            <person name="Klenk H.P."/>
            <person name="Woyke T."/>
        </authorList>
    </citation>
    <scope>NUCLEOTIDE SEQUENCE [LARGE SCALE GENOMIC DNA]</scope>
    <source>
        <strain evidence="3">ATCC 35100 / DSM 5205 / JP2</strain>
    </source>
</reference>
<proteinExistence type="predicted"/>
<sequence length="145" mass="16562">MKLFLDNNLPPALAKALNALLEPYYHQAVHLSEEFPTNTSDLEWIAALKEQGNCIILTNDSFKEYVAERKALAESGLVVFWLSGKQWGRLKLLEKNLSILEWTSAILNHAEPAIAEAIRTGRGSIWAMRHVPNNRKYKFEREQLS</sequence>
<name>A0A656HCB9_THINJ</name>
<dbReference type="RefSeq" id="WP_002708446.1">
    <property type="nucleotide sequence ID" value="NZ_JH651384.1"/>
</dbReference>